<proteinExistence type="predicted"/>
<gene>
    <name evidence="1" type="ORF">EV132_10496</name>
</gene>
<protein>
    <submittedName>
        <fullName evidence="1">HTH-type transcriptional regulator/antitoxin HigA</fullName>
    </submittedName>
</protein>
<sequence length="110" mass="12591">MITTRSMLQWWIMSELRPIRSNEDYENALTLLKQLWGAPDGSPEADKLDILATLIDAYEASHYPIDLPDPIDAILFRMEQQGLSRKDLEPILGSRGRIAEILNPRRSLSK</sequence>
<dbReference type="GO" id="GO:0006355">
    <property type="term" value="P:regulation of DNA-templated transcription"/>
    <property type="evidence" value="ECO:0007669"/>
    <property type="project" value="InterPro"/>
</dbReference>
<dbReference type="Proteomes" id="UP000294576">
    <property type="component" value="Unassembled WGS sequence"/>
</dbReference>
<evidence type="ECO:0000313" key="1">
    <source>
        <dbReference type="EMBL" id="TCU17073.1"/>
    </source>
</evidence>
<reference evidence="1 2" key="1">
    <citation type="submission" date="2019-03" db="EMBL/GenBank/DDBJ databases">
        <title>Genomic Encyclopedia of Type Strains, Phase IV (KMG-V): Genome sequencing to study the core and pangenomes of soil and plant-associated prokaryotes.</title>
        <authorList>
            <person name="Whitman W."/>
        </authorList>
    </citation>
    <scope>NUCLEOTIDE SEQUENCE [LARGE SCALE GENOMIC DNA]</scope>
    <source>
        <strain evidence="1 2">Hc14</strain>
    </source>
</reference>
<dbReference type="AlphaFoldDB" id="A0A4R3Q704"/>
<dbReference type="PANTHER" id="PTHR40455">
    <property type="entry name" value="ANTITOXIN HIGA"/>
    <property type="match status" value="1"/>
</dbReference>
<dbReference type="PANTHER" id="PTHR40455:SF1">
    <property type="entry name" value="ANTITOXIN HIGA"/>
    <property type="match status" value="1"/>
</dbReference>
<dbReference type="EMBL" id="SMBH01000004">
    <property type="protein sequence ID" value="TCU17073.1"/>
    <property type="molecule type" value="Genomic_DNA"/>
</dbReference>
<accession>A0A4R3Q704</accession>
<dbReference type="GO" id="GO:0001046">
    <property type="term" value="F:core promoter sequence-specific DNA binding"/>
    <property type="evidence" value="ECO:0007669"/>
    <property type="project" value="TreeGrafter"/>
</dbReference>
<evidence type="ECO:0000313" key="2">
    <source>
        <dbReference type="Proteomes" id="UP000294576"/>
    </source>
</evidence>
<comment type="caution">
    <text evidence="1">The sequence shown here is derived from an EMBL/GenBank/DDBJ whole genome shotgun (WGS) entry which is preliminary data.</text>
</comment>
<dbReference type="InterPro" id="IPR039060">
    <property type="entry name" value="Antitox_HigA"/>
</dbReference>
<organism evidence="1 2">
    <name type="scientific">Rhizobium sullae</name>
    <name type="common">Rhizobium hedysari</name>
    <dbReference type="NCBI Taxonomy" id="50338"/>
    <lineage>
        <taxon>Bacteria</taxon>
        <taxon>Pseudomonadati</taxon>
        <taxon>Pseudomonadota</taxon>
        <taxon>Alphaproteobacteria</taxon>
        <taxon>Hyphomicrobiales</taxon>
        <taxon>Rhizobiaceae</taxon>
        <taxon>Rhizobium/Agrobacterium group</taxon>
        <taxon>Rhizobium</taxon>
    </lineage>
</organism>
<name>A0A4R3Q704_RHISU</name>